<feature type="compositionally biased region" description="Basic and acidic residues" evidence="10">
    <location>
        <begin position="1456"/>
        <end position="1473"/>
    </location>
</feature>
<feature type="domain" description="C2H2-type" evidence="11">
    <location>
        <begin position="3533"/>
        <end position="3560"/>
    </location>
</feature>
<feature type="region of interest" description="Disordered" evidence="10">
    <location>
        <begin position="1730"/>
        <end position="1762"/>
    </location>
</feature>
<keyword evidence="2" id="KW-0479">Metal-binding</keyword>
<feature type="compositionally biased region" description="Polar residues" evidence="10">
    <location>
        <begin position="1301"/>
        <end position="1321"/>
    </location>
</feature>
<dbReference type="PANTHER" id="PTHR24392:SF31">
    <property type="entry name" value="C2H2-TYPE DOMAIN-CONTAINING PROTEIN"/>
    <property type="match status" value="1"/>
</dbReference>
<gene>
    <name evidence="12" type="ORF">APLA_LOCUS11311</name>
</gene>
<feature type="region of interest" description="Disordered" evidence="10">
    <location>
        <begin position="3348"/>
        <end position="3376"/>
    </location>
</feature>
<feature type="region of interest" description="Disordered" evidence="10">
    <location>
        <begin position="861"/>
        <end position="906"/>
    </location>
</feature>
<feature type="compositionally biased region" description="Basic and acidic residues" evidence="10">
    <location>
        <begin position="861"/>
        <end position="874"/>
    </location>
</feature>
<dbReference type="GO" id="GO:0008270">
    <property type="term" value="F:zinc ion binding"/>
    <property type="evidence" value="ECO:0007669"/>
    <property type="project" value="UniProtKB-KW"/>
</dbReference>
<dbReference type="GO" id="GO:0005634">
    <property type="term" value="C:nucleus"/>
    <property type="evidence" value="ECO:0007669"/>
    <property type="project" value="UniProtKB-SubCell"/>
</dbReference>
<name>A0A8S1AI22_ARCPL</name>
<dbReference type="GO" id="GO:0003677">
    <property type="term" value="F:DNA binding"/>
    <property type="evidence" value="ECO:0007669"/>
    <property type="project" value="UniProtKB-KW"/>
</dbReference>
<feature type="compositionally biased region" description="Polar residues" evidence="10">
    <location>
        <begin position="1106"/>
        <end position="1118"/>
    </location>
</feature>
<feature type="region of interest" description="Disordered" evidence="10">
    <location>
        <begin position="684"/>
        <end position="706"/>
    </location>
</feature>
<dbReference type="Pfam" id="PF21538">
    <property type="entry name" value="Med15_M"/>
    <property type="match status" value="1"/>
</dbReference>
<feature type="region of interest" description="Disordered" evidence="10">
    <location>
        <begin position="2087"/>
        <end position="2122"/>
    </location>
</feature>
<feature type="compositionally biased region" description="Basic and acidic residues" evidence="10">
    <location>
        <begin position="1730"/>
        <end position="1743"/>
    </location>
</feature>
<keyword evidence="6" id="KW-0238">DNA-binding</keyword>
<feature type="compositionally biased region" description="Basic and acidic residues" evidence="10">
    <location>
        <begin position="1167"/>
        <end position="1198"/>
    </location>
</feature>
<evidence type="ECO:0000256" key="10">
    <source>
        <dbReference type="SAM" id="MobiDB-lite"/>
    </source>
</evidence>
<evidence type="ECO:0000256" key="4">
    <source>
        <dbReference type="ARBA" id="ARBA00022771"/>
    </source>
</evidence>
<dbReference type="InterPro" id="IPR048385">
    <property type="entry name" value="Med15_central"/>
</dbReference>
<feature type="coiled-coil region" evidence="9">
    <location>
        <begin position="2027"/>
        <end position="2054"/>
    </location>
</feature>
<feature type="compositionally biased region" description="Basic and acidic residues" evidence="10">
    <location>
        <begin position="637"/>
        <end position="647"/>
    </location>
</feature>
<dbReference type="PANTHER" id="PTHR24392">
    <property type="entry name" value="ZINC FINGER PROTEIN"/>
    <property type="match status" value="1"/>
</dbReference>
<feature type="compositionally biased region" description="Basic and acidic residues" evidence="10">
    <location>
        <begin position="451"/>
        <end position="466"/>
    </location>
</feature>
<evidence type="ECO:0000313" key="13">
    <source>
        <dbReference type="Proteomes" id="UP000494256"/>
    </source>
</evidence>
<feature type="compositionally biased region" description="Basic and acidic residues" evidence="10">
    <location>
        <begin position="1241"/>
        <end position="1261"/>
    </location>
</feature>
<feature type="region of interest" description="Disordered" evidence="10">
    <location>
        <begin position="1364"/>
        <end position="1393"/>
    </location>
</feature>
<feature type="region of interest" description="Disordered" evidence="10">
    <location>
        <begin position="1547"/>
        <end position="1602"/>
    </location>
</feature>
<evidence type="ECO:0000256" key="3">
    <source>
        <dbReference type="ARBA" id="ARBA00022737"/>
    </source>
</evidence>
<dbReference type="Gene3D" id="3.30.160.60">
    <property type="entry name" value="Classic Zinc Finger"/>
    <property type="match status" value="5"/>
</dbReference>
<evidence type="ECO:0000256" key="6">
    <source>
        <dbReference type="ARBA" id="ARBA00023125"/>
    </source>
</evidence>
<feature type="region of interest" description="Disordered" evidence="10">
    <location>
        <begin position="1106"/>
        <end position="1261"/>
    </location>
</feature>
<feature type="region of interest" description="Disordered" evidence="10">
    <location>
        <begin position="2318"/>
        <end position="2338"/>
    </location>
</feature>
<evidence type="ECO:0000313" key="12">
    <source>
        <dbReference type="EMBL" id="CAB3245956.1"/>
    </source>
</evidence>
<dbReference type="EMBL" id="CADEBD010000327">
    <property type="protein sequence ID" value="CAB3245956.1"/>
    <property type="molecule type" value="Genomic_DNA"/>
</dbReference>
<evidence type="ECO:0000256" key="5">
    <source>
        <dbReference type="ARBA" id="ARBA00022833"/>
    </source>
</evidence>
<dbReference type="PROSITE" id="PS50157">
    <property type="entry name" value="ZINC_FINGER_C2H2_2"/>
    <property type="match status" value="2"/>
</dbReference>
<feature type="region of interest" description="Disordered" evidence="10">
    <location>
        <begin position="3824"/>
        <end position="3857"/>
    </location>
</feature>
<dbReference type="SMART" id="SM00355">
    <property type="entry name" value="ZnF_C2H2"/>
    <property type="match status" value="25"/>
</dbReference>
<feature type="compositionally biased region" description="Basic and acidic residues" evidence="10">
    <location>
        <begin position="1494"/>
        <end position="1504"/>
    </location>
</feature>
<accession>A0A8S1AI22</accession>
<evidence type="ECO:0000256" key="2">
    <source>
        <dbReference type="ARBA" id="ARBA00022723"/>
    </source>
</evidence>
<keyword evidence="9" id="KW-0175">Coiled coil</keyword>
<evidence type="ECO:0000256" key="9">
    <source>
        <dbReference type="SAM" id="Coils"/>
    </source>
</evidence>
<feature type="region of interest" description="Disordered" evidence="10">
    <location>
        <begin position="3494"/>
        <end position="3516"/>
    </location>
</feature>
<feature type="domain" description="C2H2-type" evidence="11">
    <location>
        <begin position="4299"/>
        <end position="4327"/>
    </location>
</feature>
<feature type="region of interest" description="Disordered" evidence="10">
    <location>
        <begin position="146"/>
        <end position="238"/>
    </location>
</feature>
<feature type="region of interest" description="Disordered" evidence="10">
    <location>
        <begin position="734"/>
        <end position="770"/>
    </location>
</feature>
<comment type="caution">
    <text evidence="12">The sequence shown here is derived from an EMBL/GenBank/DDBJ whole genome shotgun (WGS) entry which is preliminary data.</text>
</comment>
<keyword evidence="4 8" id="KW-0863">Zinc-finger</keyword>
<evidence type="ECO:0000256" key="7">
    <source>
        <dbReference type="ARBA" id="ARBA00023242"/>
    </source>
</evidence>
<feature type="compositionally biased region" description="Basic and acidic residues" evidence="10">
    <location>
        <begin position="1934"/>
        <end position="1948"/>
    </location>
</feature>
<evidence type="ECO:0000256" key="8">
    <source>
        <dbReference type="PROSITE-ProRule" id="PRU00042"/>
    </source>
</evidence>
<feature type="region of interest" description="Disordered" evidence="10">
    <location>
        <begin position="2351"/>
        <end position="2392"/>
    </location>
</feature>
<feature type="region of interest" description="Disordered" evidence="10">
    <location>
        <begin position="81"/>
        <end position="104"/>
    </location>
</feature>
<feature type="region of interest" description="Disordered" evidence="10">
    <location>
        <begin position="1846"/>
        <end position="1871"/>
    </location>
</feature>
<comment type="subcellular location">
    <subcellularLocation>
        <location evidence="1">Nucleus</location>
    </subcellularLocation>
</comment>
<feature type="compositionally biased region" description="Polar residues" evidence="10">
    <location>
        <begin position="1201"/>
        <end position="1212"/>
    </location>
</feature>
<keyword evidence="7" id="KW-0539">Nucleus</keyword>
<feature type="region of interest" description="Disordered" evidence="10">
    <location>
        <begin position="1283"/>
        <end position="1321"/>
    </location>
</feature>
<feature type="region of interest" description="Disordered" evidence="10">
    <location>
        <begin position="1908"/>
        <end position="1966"/>
    </location>
</feature>
<feature type="compositionally biased region" description="Basic and acidic residues" evidence="10">
    <location>
        <begin position="81"/>
        <end position="91"/>
    </location>
</feature>
<feature type="region of interest" description="Disordered" evidence="10">
    <location>
        <begin position="435"/>
        <end position="468"/>
    </location>
</feature>
<reference evidence="12 13" key="1">
    <citation type="submission" date="2020-04" db="EMBL/GenBank/DDBJ databases">
        <authorList>
            <person name="Wallbank WR R."/>
            <person name="Pardo Diaz C."/>
            <person name="Kozak K."/>
            <person name="Martin S."/>
            <person name="Jiggins C."/>
            <person name="Moest M."/>
            <person name="Warren A I."/>
            <person name="Byers J.R.P. K."/>
            <person name="Montejo-Kovacevich G."/>
            <person name="Yen C E."/>
        </authorList>
    </citation>
    <scope>NUCLEOTIDE SEQUENCE [LARGE SCALE GENOMIC DNA]</scope>
</reference>
<evidence type="ECO:0000259" key="11">
    <source>
        <dbReference type="PROSITE" id="PS50157"/>
    </source>
</evidence>
<feature type="compositionally biased region" description="Polar residues" evidence="10">
    <location>
        <begin position="2098"/>
        <end position="2107"/>
    </location>
</feature>
<feature type="region of interest" description="Disordered" evidence="10">
    <location>
        <begin position="621"/>
        <end position="647"/>
    </location>
</feature>
<feature type="compositionally biased region" description="Low complexity" evidence="10">
    <location>
        <begin position="738"/>
        <end position="754"/>
    </location>
</feature>
<feature type="compositionally biased region" description="Basic and acidic residues" evidence="10">
    <location>
        <begin position="757"/>
        <end position="769"/>
    </location>
</feature>
<proteinExistence type="predicted"/>
<evidence type="ECO:0000256" key="1">
    <source>
        <dbReference type="ARBA" id="ARBA00004123"/>
    </source>
</evidence>
<dbReference type="OrthoDB" id="1708823at2759"/>
<organism evidence="12 13">
    <name type="scientific">Arctia plantaginis</name>
    <name type="common">Wood tiger moth</name>
    <name type="synonym">Phalaena plantaginis</name>
    <dbReference type="NCBI Taxonomy" id="874455"/>
    <lineage>
        <taxon>Eukaryota</taxon>
        <taxon>Metazoa</taxon>
        <taxon>Ecdysozoa</taxon>
        <taxon>Arthropoda</taxon>
        <taxon>Hexapoda</taxon>
        <taxon>Insecta</taxon>
        <taxon>Pterygota</taxon>
        <taxon>Neoptera</taxon>
        <taxon>Endopterygota</taxon>
        <taxon>Lepidoptera</taxon>
        <taxon>Glossata</taxon>
        <taxon>Ditrysia</taxon>
        <taxon>Noctuoidea</taxon>
        <taxon>Erebidae</taxon>
        <taxon>Arctiinae</taxon>
        <taxon>Arctia</taxon>
    </lineage>
</organism>
<feature type="region of interest" description="Disordered" evidence="10">
    <location>
        <begin position="311"/>
        <end position="332"/>
    </location>
</feature>
<feature type="compositionally biased region" description="Polar residues" evidence="10">
    <location>
        <begin position="890"/>
        <end position="902"/>
    </location>
</feature>
<feature type="compositionally biased region" description="Polar residues" evidence="10">
    <location>
        <begin position="1127"/>
        <end position="1143"/>
    </location>
</feature>
<keyword evidence="3" id="KW-0677">Repeat</keyword>
<protein>
    <recommendedName>
        <fullName evidence="11">C2H2-type domain-containing protein</fullName>
    </recommendedName>
</protein>
<dbReference type="Proteomes" id="UP000494256">
    <property type="component" value="Unassembled WGS sequence"/>
</dbReference>
<sequence>MDAEYDCKFEEMKKYIPFLENMITRLESTNTSSSNPRQAQLDKIRSLRDLLSNKKKRMKMENLLKCEQVLVNLYAKVEQRDTLSSTKKETDSGFSIDAPTPKEKSDLEAVRNKLKTVVKCQENIQDTLPEILPRSEINDVYTSGTKEPALFQRRPNQPNHTNQDTEKIKISPPGSASKRNYTRVLVSPERSSRRWSSSEAPVDKPLFSRRSPRKSPRRVSPPYYKKERKKSKDWQSRKQRDLNITLNVPEASLNSLNTKDILSRIINCSDGDVDIETLRELRKQILGELQKTGAKDDISDLILKSYNKNVNQSNKKKSTKKEEIEEGELSDSESEAIESIYGSLVVKEPGLAKISSENDSQPRKIQICLVINSDSKSEVKMNELPTQDSTDLAELEMYEDNKANKINAGNETSINNDHKKTTKITKKDEKTTVALSNDKTDDDPTIPLSTDKTDLKNSQKVTKDDTANDIETVSTEEKALTSEKINSQFKANFYNPLTESSNSEDGDSKIKENVCAQVGTDSFPKTSTSDNMFQFESSVKKMEKSSEIPLLHDRTIEKQPSDNTLSEIDILQALKNEILSEISVPGTESTTPLLHQPKVIKVANAQANQVLPKKRISIEKYKEKSVTSSQSSLNKSSNKDDQVKKPSLKLTDKECERFFNVPKIPFDDEDESLEEDGDAAIETSDVYGDLAPKSPDNEDFSNIDSTPPVIIPVDPIKSVPSNYKADVDMRSLPLLSPNNTNTKTVYNNTSTNNNLVDKTKPDIKTDQNHGKNRSVLIDPRVRRDLNSKISTHSPNPHANNLERTSRQIYSGVPSGSTCNAKMTPNARTYEMTPTHQSFEIDQSNRKHVYASMSWETTDSIGDRKSRIDEGRESCWKPQTDDVAQNKRFSDSFNSDTYSNGPANNRYMDHRDDLYRSEGPVTSAFIRSDVIRKEGPMTPLPSFGRSDCPPTPLPSFGRSDCPPTPLSSFGRSDCPPTPLPSFGRSDCPPTPNHPFGRLECPMTPTHPFGRLECPSTPNHPFGRLDCPPTPSHPFGRLECPPTPNHPFGRLECPPTPSHSFGRMDCPSTPSHPFGRSECSPTPIHPFGRSEAPPPLMLGISECPNTSNNPFIGDGSTTPTPLFGRNEIGPSSGQTYSKSVSQTKHSYGRTDSLKNQFGRSDYNAATYIKDPRLNRKSDSESKLQYDERDQTYYKEKDRYRGASYSSQKSYNGSGSYRHRDLELSTGRNSKYKYFAPEQSGRNFNKDQDRRDRVVGRSQSKDHETCGAYGRERWFNSDHRLHEEVGSRRENICKKNTGRGSGYEETSSSEKPPSDNNSKDTLSVKSNTGRSFTIDTSINATFQQIIDSANEIQSFVSSFDMRRQRAGSVGRSLTREPSLGRVPTQVSKAHNDDNENKRRAFQRASSVGREVFDSKKDKRSLQEIKADFKSCRFFGDKFFDDKNSGTYNNKSKITTDSGHSNKDTYDKKKNESEHAKSSYSPRRNYRDPRMRKLASNKTDRHGSDNYGHKRGIVYSNDKIVSGSVLASGYGVKNYKIPKIKRITEEKVETLAKPDSRTKNSDKDKHFRKESDDKEKGLYKKKQDQKEKLKQDDITPENEKDKVTVKEVSKKISEKIVVSDSTEKRLTRSSKKTEEANLDTAVKSRKFKKLIYDSESDDDIETQSKDTNIKEKENTIKEKYIDKKGADSNRIGIDADEVIANKQVDDNKHEPKNKDMDPQIKEILSECEELYTESKSKDVKSKSRDTNMKNFDVPVKEKLSPGTTLSRVDHESNFGMDELEIFSDNVVSDPVIENITALIADLDNDLNTSKGESGHQFTKEITLENMMENISSPLKDRLMEMDEEDSAKILQHSKNKVSNNKIEESDTNENPTKEVPYENQIKSDAGFNHLESSHSEYDSLKEEFLAENVCMKNSAGNTPTQSDAGNNGVNKNNVDSTTETKETGRPHEDQSKLNENVDVCSTPDSTINTDDVLKLSNEESLQGSTNEVTSTESIELQPISAKEITPGLDSIGSLLSILQNKSKIKELLSMLGDQSSENEKIKKKLEKLSEIVSDDEESCDVPTTRIDQEVDKVESSEITDMNTIDTIDCKEMEDTDVDQLSRDSSINNENSLKLEDDDTKTSDIEKEVQCKSKDISNVEAKSKKKPVKKTKYVKKAKGKAKKDTVVTVKRITRAAAAETKPKVKKLPRELMQLQEDIKEMFIRDEVLSATGIRMCRLAKLVDEKISPSKDEQFVSEGGPIVVLEKYKDTPNKNFDAQKNKKKKIVTKVKIKTFNDSVPETITEDKAPITFKHKPGPKSKTKYKKNSDPYVFESDLVCDTIPEKVSEDGSSSNTDSESDSLTSCKSFSSTELLSDLKKKTKRKRRGWQAGVIKTKTKKKKELPKKPDPTPDDGNENIHSEVAVPDLSCYTDRNYCFQKNQFSYSCRLCSFTGTDIVLHYRNQHPHTEIPLSRMSPEVANEAIEQCVEINFPAVSKITSDKYVCTFCFKEFSYSKSVLETFFWHIVSMHTGEYKQNCSECVNIHECPFNLDIPPPPKDTKGQLIGFICKKCNFTQISLENLKTHVIKRHNDEQTAVYTINMSVMNKKSLISLIRRSAHDEMLQPRNRTSDQVFADINEKCKDSVESDESEGVKTRTSARKSNALITPPIQSKITFEGDDNISEASDLVSEPSEMSIKLEKIDSESADVISNHEENLATDKLSNIEDQLTNQPLECSELQPSSDIINCSHFKINVTESGAKEYLCCINDSYHFKTTLLISMKKHVQTKHSENWDGFCYVCKVIVTPQGTHRFSDCLQHYLDKHMDNFPVLEKIITEPVSENLSVKKSYINVRPISELITKSEDDTRIPENASLPIIQSVRSLGSIDVETPQLNPTFPAVMRKKQEENKTYRYEEHQIEIVSKKYYLVLEAMMATNNLVKLFKCSGRYCLYATDSSEEALAHATTHQRIGGVDALNCCYCDFDSAGNAVDLVMHVFKTHGNCHYCCRQCFYRAASSQAVGAHVSRVHGVSLVPGSVLRTTTVPTIQTNFKMLTREEAVSYYICGHKDNGDSCKFRAYTPDKFCDHLLQRHTTASAHPCHSCDADIATPTDLIQHMKSHGLKLYQCTWCVHGADNENEMLTHVSIDHPNKQPQAYIRIITNKDGSNALRVLPLAFLTKQKVEAKDVTPSATKEHPVREAERSIEMEALIGPFMNEPIQQSAYQTNETPLNTSETPIHTSEIPEELIESSQDTKPVLNVNASKQNEETISQVIQPSNPTSIVTASSPTDIVAPSSSVTATLLPSLTVSPTVAVTPLVAPPVISLSLMGSHDHDTTPVTINTVTAPSLIPSDTQLNLLKPEPIDTEKLVSTDVVVLDSDEEDTSAANQASVIDLSDDEASTSSKQETSKIIPNANLYTCPQCKQICKSMGGFKKHIYSCVTDFSRSFQCPHCKYNAESLEKITLHYVADHTQNSTFECGLCRVLLVSENSAKKHMRSVHKESNIKFTRVEKARFIVSVKEPQKEKVLPKRKLSGPKTDPIPAKRRFEPQEIDQLPISPILDQLVYCSRCEFSTKVRLNMVRHLQLHAEQQPVPQTAPVNPVPHLESNEKHFDKMLNLASSSIVNRILDKSRAEHTPSVTLLIPPEAASRYPKYVPERQRHTCGAKGCSYISVDEAMLRRHWDALHSGTSDFHCVHCPPHQHLDTSKPLTATRIVSHLKMHDSTLYACSSCSYYHFKREALEKHLSEIHKTGRLMVVREKNSAPVAPAPVLNNAAPTMDLKPWQCGLCKFKSMLRPEVVDHCSKFHQSKMQFKCAYCPFRTSAIENVTKHQSNSHAGKSQEVFYYYYREGSIPDDTDGTPRWMKQRQKAGSSEPEVKVESSESPPPKAITATETTSLTVDLNLVKKEANEAAEAGLTDMHVLCQQFGQFCEPNGIKYKCPLCSVVMEDTRELMQSHLFEELNYRKWSCGLCSYKGFHKAGLTDHMLSEHRRQYDHIELPTDINIERWVNSMLDHQASIIMKYKDNLAKQSIIIEHNKPGPSVEIVLPKENVGKYSDKDLETTFGSFGSPNGLMFCCPKCSFVSKDEVPMRDHLEMELNKIRWCCTNCTEHFQTYHEAQFHCKGHDGPSRPIEALRDPAMRATWVSTTIQKQKQGIQEIPTASVSPTPEKLLSENDNSLLVVRYEEKVSTPDQGHLKRKRTAPDSDDEKLVIDELPTKKRVEKHCLHCDYKSVNYNNVKVHMLTHFGLKPYACSYCYFTSSTKKCVTKHIEQTHPNKPFKVKATDLPPEAKIPITRKTLICLVCEKPISESDTHTHLHNNVKPEFSGSAFVYKCSICSKLCLDSTSLMEHNNKAHPGEPVKDVLYKLGVDTTEIYKCVYCDTKFKYIKEYRAHHMAAHPTLPSKMNLSSPMGMSEIKESDVVPSAPKRCARKSTTKLPNSVAKKSTTKLPNTVQNVFYNCYSYYGTKAPPLQQYANITTLMSFCNRMVPFSLKQLSEHINIEPKVMVTDIKDSSDYNKLTM</sequence>
<feature type="region of interest" description="Disordered" evidence="10">
    <location>
        <begin position="1442"/>
        <end position="1507"/>
    </location>
</feature>
<dbReference type="InterPro" id="IPR013087">
    <property type="entry name" value="Znf_C2H2_type"/>
</dbReference>
<keyword evidence="5" id="KW-0862">Zinc</keyword>
<feature type="compositionally biased region" description="Low complexity" evidence="10">
    <location>
        <begin position="2323"/>
        <end position="2338"/>
    </location>
</feature>
<feature type="compositionally biased region" description="Polar residues" evidence="10">
    <location>
        <begin position="1442"/>
        <end position="1455"/>
    </location>
</feature>
<dbReference type="PROSITE" id="PS00028">
    <property type="entry name" value="ZINC_FINGER_C2H2_1"/>
    <property type="match status" value="5"/>
</dbReference>
<feature type="compositionally biased region" description="Polar residues" evidence="10">
    <location>
        <begin position="1910"/>
        <end position="1933"/>
    </location>
</feature>